<evidence type="ECO:0000313" key="2">
    <source>
        <dbReference type="Proteomes" id="UP000694861"/>
    </source>
</evidence>
<feature type="compositionally biased region" description="Basic and acidic residues" evidence="1">
    <location>
        <begin position="35"/>
        <end position="46"/>
    </location>
</feature>
<accession>A0ABM0NSJ0</accession>
<protein>
    <submittedName>
        <fullName evidence="3">Uncharacterized protein LOC103328570</fullName>
    </submittedName>
</protein>
<dbReference type="Proteomes" id="UP000694861">
    <property type="component" value="Linkage group LG4"/>
</dbReference>
<gene>
    <name evidence="3" type="primary">LOC103328570</name>
</gene>
<feature type="region of interest" description="Disordered" evidence="1">
    <location>
        <begin position="1"/>
        <end position="72"/>
    </location>
</feature>
<feature type="compositionally biased region" description="Basic residues" evidence="1">
    <location>
        <begin position="55"/>
        <end position="64"/>
    </location>
</feature>
<evidence type="ECO:0000313" key="3">
    <source>
        <dbReference type="RefSeq" id="XP_008229188.1"/>
    </source>
</evidence>
<dbReference type="RefSeq" id="XP_008229188.1">
    <property type="nucleotide sequence ID" value="XM_008230966.2"/>
</dbReference>
<evidence type="ECO:0000256" key="1">
    <source>
        <dbReference type="SAM" id="MobiDB-lite"/>
    </source>
</evidence>
<dbReference type="PANTHER" id="PTHR45786:SF74">
    <property type="entry name" value="ATP-DEPENDENT DNA HELICASE"/>
    <property type="match status" value="1"/>
</dbReference>
<proteinExistence type="predicted"/>
<name>A0ABM0NSJ0_PRUMU</name>
<dbReference type="PANTHER" id="PTHR45786">
    <property type="entry name" value="DNA BINDING PROTEIN-LIKE"/>
    <property type="match status" value="1"/>
</dbReference>
<dbReference type="GeneID" id="103328570"/>
<organism evidence="2 3">
    <name type="scientific">Prunus mume</name>
    <name type="common">Japanese apricot</name>
    <name type="synonym">Armeniaca mume</name>
    <dbReference type="NCBI Taxonomy" id="102107"/>
    <lineage>
        <taxon>Eukaryota</taxon>
        <taxon>Viridiplantae</taxon>
        <taxon>Streptophyta</taxon>
        <taxon>Embryophyta</taxon>
        <taxon>Tracheophyta</taxon>
        <taxon>Spermatophyta</taxon>
        <taxon>Magnoliopsida</taxon>
        <taxon>eudicotyledons</taxon>
        <taxon>Gunneridae</taxon>
        <taxon>Pentapetalae</taxon>
        <taxon>rosids</taxon>
        <taxon>fabids</taxon>
        <taxon>Rosales</taxon>
        <taxon>Rosaceae</taxon>
        <taxon>Amygdaloideae</taxon>
        <taxon>Amygdaleae</taxon>
        <taxon>Prunus</taxon>
    </lineage>
</organism>
<reference evidence="2" key="1">
    <citation type="journal article" date="2012" name="Nat. Commun.">
        <title>The genome of Prunus mume.</title>
        <authorList>
            <person name="Zhang Q."/>
            <person name="Chen W."/>
            <person name="Sun L."/>
            <person name="Zhao F."/>
            <person name="Huang B."/>
            <person name="Yang W."/>
            <person name="Tao Y."/>
            <person name="Wang J."/>
            <person name="Yuan Z."/>
            <person name="Fan G."/>
            <person name="Xing Z."/>
            <person name="Han C."/>
            <person name="Pan H."/>
            <person name="Zhong X."/>
            <person name="Shi W."/>
            <person name="Liang X."/>
            <person name="Du D."/>
            <person name="Sun F."/>
            <person name="Xu Z."/>
            <person name="Hao R."/>
            <person name="Lv T."/>
            <person name="Lv Y."/>
            <person name="Zheng Z."/>
            <person name="Sun M."/>
            <person name="Luo L."/>
            <person name="Cai M."/>
            <person name="Gao Y."/>
            <person name="Wang J."/>
            <person name="Yin Y."/>
            <person name="Xu X."/>
            <person name="Cheng T."/>
            <person name="Wang J."/>
        </authorList>
    </citation>
    <scope>NUCLEOTIDE SEQUENCE [LARGE SCALE GENOMIC DNA]</scope>
</reference>
<feature type="compositionally biased region" description="Polar residues" evidence="1">
    <location>
        <begin position="1"/>
        <end position="15"/>
    </location>
</feature>
<keyword evidence="2" id="KW-1185">Reference proteome</keyword>
<reference evidence="3" key="2">
    <citation type="submission" date="2025-08" db="UniProtKB">
        <authorList>
            <consortium name="RefSeq"/>
        </authorList>
    </citation>
    <scope>IDENTIFICATION</scope>
</reference>
<sequence>MLPESPTSTKESFVMQQGCGASISADTEFPTRNVYHPDDQNKHSAEKNSPTSHKNIPHTHNKKQKSVENMSSSNMDAIQTTANQIEFGHFDGVSKGQAFFQRNRQGIIQGYADFGDKNYKCIYCGALFWLKESIKQKLKNNKPLFTLCCQQGKIKLQMPKPTPFFLENLLDPNKGHKSVLFRENIRVYNSMFAFTSMGAKVDQSINNGSSPYIFKISGQVHHLMGSLLPPEGQSPKFAQLYIYDTHNEVMNRLDAVNCNQKNEKLDQSIVQGLIQMFDESNELVKNFRTVRDKFEEGSLAPLKITLLGRQPNDNRQYEQPTCDEIGGLIVGDIGLYDSNRDIVIEFKDGGLKRVTKLNPKFMSLQYPILFPYGEDGYTTNLKWNNGCRGHESKRGRIPMRAFIAYQIQERMLQLDTLLKGGRLFQQFLVDAYAALEEDRLDYIRKNQKNLRSETIWTS</sequence>